<evidence type="ECO:0000256" key="1">
    <source>
        <dbReference type="SAM" id="MobiDB-lite"/>
    </source>
</evidence>
<proteinExistence type="predicted"/>
<sequence length="160" mass="17660">MRIEKIEDIQERSSNLDDNTTTSENLPPLPEEITVRKRTRPAPVLSGRWSNEATAGPPAALSPLRGTSASRSPHSGKASLKFRPRKMTIAFNAHREDRRYSRKKQQPRRQHDDIGEPSSSPRGDNRPKKDASSSGALWPVEQRGDGRTTRGTPAATGNLG</sequence>
<dbReference type="AlphaFoldDB" id="E2AMI4"/>
<feature type="compositionally biased region" description="Basic and acidic residues" evidence="1">
    <location>
        <begin position="1"/>
        <end position="15"/>
    </location>
</feature>
<dbReference type="InParanoid" id="E2AMI4"/>
<name>E2AMI4_CAMFO</name>
<feature type="region of interest" description="Disordered" evidence="1">
    <location>
        <begin position="1"/>
        <end position="160"/>
    </location>
</feature>
<organism evidence="3">
    <name type="scientific">Camponotus floridanus</name>
    <name type="common">Florida carpenter ant</name>
    <dbReference type="NCBI Taxonomy" id="104421"/>
    <lineage>
        <taxon>Eukaryota</taxon>
        <taxon>Metazoa</taxon>
        <taxon>Ecdysozoa</taxon>
        <taxon>Arthropoda</taxon>
        <taxon>Hexapoda</taxon>
        <taxon>Insecta</taxon>
        <taxon>Pterygota</taxon>
        <taxon>Neoptera</taxon>
        <taxon>Endopterygota</taxon>
        <taxon>Hymenoptera</taxon>
        <taxon>Apocrita</taxon>
        <taxon>Aculeata</taxon>
        <taxon>Formicoidea</taxon>
        <taxon>Formicidae</taxon>
        <taxon>Formicinae</taxon>
        <taxon>Camponotus</taxon>
    </lineage>
</organism>
<accession>E2AMI4</accession>
<reference evidence="2 3" key="1">
    <citation type="journal article" date="2010" name="Science">
        <title>Genomic comparison of the ants Camponotus floridanus and Harpegnathos saltator.</title>
        <authorList>
            <person name="Bonasio R."/>
            <person name="Zhang G."/>
            <person name="Ye C."/>
            <person name="Mutti N.S."/>
            <person name="Fang X."/>
            <person name="Qin N."/>
            <person name="Donahue G."/>
            <person name="Yang P."/>
            <person name="Li Q."/>
            <person name="Li C."/>
            <person name="Zhang P."/>
            <person name="Huang Z."/>
            <person name="Berger S.L."/>
            <person name="Reinberg D."/>
            <person name="Wang J."/>
            <person name="Liebig J."/>
        </authorList>
    </citation>
    <scope>NUCLEOTIDE SEQUENCE [LARGE SCALE GENOMIC DNA]</scope>
    <source>
        <strain evidence="3">C129</strain>
    </source>
</reference>
<feature type="compositionally biased region" description="Polar residues" evidence="1">
    <location>
        <begin position="16"/>
        <end position="25"/>
    </location>
</feature>
<dbReference type="EMBL" id="GL440820">
    <property type="protein sequence ID" value="EFN65352.1"/>
    <property type="molecule type" value="Genomic_DNA"/>
</dbReference>
<evidence type="ECO:0000313" key="2">
    <source>
        <dbReference type="EMBL" id="EFN65352.1"/>
    </source>
</evidence>
<evidence type="ECO:0000313" key="3">
    <source>
        <dbReference type="Proteomes" id="UP000000311"/>
    </source>
</evidence>
<keyword evidence="3" id="KW-1185">Reference proteome</keyword>
<protein>
    <submittedName>
        <fullName evidence="2">Uncharacterized protein</fullName>
    </submittedName>
</protein>
<gene>
    <name evidence="2" type="ORF">EAG_06559</name>
</gene>
<dbReference type="Proteomes" id="UP000000311">
    <property type="component" value="Unassembled WGS sequence"/>
</dbReference>